<dbReference type="AlphaFoldDB" id="A0A4R7UU56"/>
<proteinExistence type="predicted"/>
<gene>
    <name evidence="1" type="ORF">CLV71_13260</name>
</gene>
<name>A0A4R7UU56_9PSEU</name>
<keyword evidence="2" id="KW-1185">Reference proteome</keyword>
<reference evidence="1 2" key="1">
    <citation type="submission" date="2019-03" db="EMBL/GenBank/DDBJ databases">
        <title>Genomic Encyclopedia of Archaeal and Bacterial Type Strains, Phase II (KMG-II): from individual species to whole genera.</title>
        <authorList>
            <person name="Goeker M."/>
        </authorList>
    </citation>
    <scope>NUCLEOTIDE SEQUENCE [LARGE SCALE GENOMIC DNA]</scope>
    <source>
        <strain evidence="1 2">DSM 45499</strain>
    </source>
</reference>
<dbReference type="EMBL" id="SOCP01000032">
    <property type="protein sequence ID" value="TDV36082.1"/>
    <property type="molecule type" value="Genomic_DNA"/>
</dbReference>
<evidence type="ECO:0000313" key="2">
    <source>
        <dbReference type="Proteomes" id="UP000294927"/>
    </source>
</evidence>
<dbReference type="Proteomes" id="UP000294927">
    <property type="component" value="Unassembled WGS sequence"/>
</dbReference>
<sequence>MYGRFGFDYALPRRSPEPELENRVVGLVSASEAAQFGYKPAWYADHARRVADAKSRQEKWSAPMLGVLNGDGPSKVKGVDVPVGGCNAEARRILGRNTEGKPGDEGFVLHLEGTAGQLAEKDSRLRAVFAKWSECMAASGYYYRDPWQANGDPAFGADIASAAEIATATADVACRDKHNVNGVWVALQAAYQDQLIESNADALRRHGSATAGQLRHATNVLAGNR</sequence>
<organism evidence="1 2">
    <name type="scientific">Actinophytocola oryzae</name>
    <dbReference type="NCBI Taxonomy" id="502181"/>
    <lineage>
        <taxon>Bacteria</taxon>
        <taxon>Bacillati</taxon>
        <taxon>Actinomycetota</taxon>
        <taxon>Actinomycetes</taxon>
        <taxon>Pseudonocardiales</taxon>
        <taxon>Pseudonocardiaceae</taxon>
    </lineage>
</organism>
<protein>
    <submittedName>
        <fullName evidence="1">Uncharacterized protein</fullName>
    </submittedName>
</protein>
<accession>A0A4R7UU56</accession>
<evidence type="ECO:0000313" key="1">
    <source>
        <dbReference type="EMBL" id="TDV36082.1"/>
    </source>
</evidence>
<comment type="caution">
    <text evidence="1">The sequence shown here is derived from an EMBL/GenBank/DDBJ whole genome shotgun (WGS) entry which is preliminary data.</text>
</comment>